<evidence type="ECO:0000313" key="1">
    <source>
        <dbReference type="EMBL" id="MEL1266101.1"/>
    </source>
</evidence>
<protein>
    <recommendedName>
        <fullName evidence="3">Chitinase</fullName>
    </recommendedName>
</protein>
<dbReference type="RefSeq" id="WP_341727273.1">
    <property type="nucleotide sequence ID" value="NZ_JBBWWT010000012.1"/>
</dbReference>
<name>A0ABU9J6T2_9GAMM</name>
<proteinExistence type="predicted"/>
<evidence type="ECO:0008006" key="3">
    <source>
        <dbReference type="Google" id="ProtNLM"/>
    </source>
</evidence>
<dbReference type="Proteomes" id="UP001459204">
    <property type="component" value="Unassembled WGS sequence"/>
</dbReference>
<evidence type="ECO:0000313" key="2">
    <source>
        <dbReference type="Proteomes" id="UP001459204"/>
    </source>
</evidence>
<sequence length="280" mass="32379">KAQESVAKEKPRIERLQWWNAVQAKVPGFSAGKVYHFHPVGLAGNFEKKSGRLTVGMLKVVFESPEVDEVKLQYFVDDINKNIEEYKLDTPLRLSHFFSQVREEAGAKARTVESLNYSPQVLKDTFSYFRRNPSEADLYGRTSDHPADQEAIANRAYSNREGHGSYSLGEGWKYRGRGLKQLTWKANYQSFQDRYSGVWPDESPDFINNPDLLAQPKYAVRSAVFFWLNYKLYEIADKGESVENVDLITAIINKHTKSYGARRNHFNRIWNSKVFHEINN</sequence>
<reference evidence="1 2" key="1">
    <citation type="submission" date="2024-04" db="EMBL/GenBank/DDBJ databases">
        <title>Draft genome sequence of Pseudoxanthomonas putridarboris WD12.</title>
        <authorList>
            <person name="Oh J."/>
        </authorList>
    </citation>
    <scope>NUCLEOTIDE SEQUENCE [LARGE SCALE GENOMIC DNA]</scope>
    <source>
        <strain evidence="1 2">WD12</strain>
    </source>
</reference>
<accession>A0ABU9J6T2</accession>
<comment type="caution">
    <text evidence="1">The sequence shown here is derived from an EMBL/GenBank/DDBJ whole genome shotgun (WGS) entry which is preliminary data.</text>
</comment>
<organism evidence="1 2">
    <name type="scientific">Pseudoxanthomonas putridarboris</name>
    <dbReference type="NCBI Taxonomy" id="752605"/>
    <lineage>
        <taxon>Bacteria</taxon>
        <taxon>Pseudomonadati</taxon>
        <taxon>Pseudomonadota</taxon>
        <taxon>Gammaproteobacteria</taxon>
        <taxon>Lysobacterales</taxon>
        <taxon>Lysobacteraceae</taxon>
        <taxon>Pseudoxanthomonas</taxon>
    </lineage>
</organism>
<dbReference type="InterPro" id="IPR023346">
    <property type="entry name" value="Lysozyme-like_dom_sf"/>
</dbReference>
<dbReference type="SUPFAM" id="SSF53955">
    <property type="entry name" value="Lysozyme-like"/>
    <property type="match status" value="1"/>
</dbReference>
<dbReference type="EMBL" id="JBBWWT010000012">
    <property type="protein sequence ID" value="MEL1266101.1"/>
    <property type="molecule type" value="Genomic_DNA"/>
</dbReference>
<keyword evidence="2" id="KW-1185">Reference proteome</keyword>
<gene>
    <name evidence="1" type="ORF">AAD027_17235</name>
</gene>
<feature type="non-terminal residue" evidence="1">
    <location>
        <position position="1"/>
    </location>
</feature>
<dbReference type="Gene3D" id="1.10.530.10">
    <property type="match status" value="1"/>
</dbReference>